<dbReference type="AlphaFoldDB" id="A0AAN7AHQ2"/>
<dbReference type="GO" id="GO:0003729">
    <property type="term" value="F:mRNA binding"/>
    <property type="evidence" value="ECO:0007669"/>
    <property type="project" value="TreeGrafter"/>
</dbReference>
<gene>
    <name evidence="3" type="ORF">QBC35DRAFT_554873</name>
</gene>
<dbReference type="GO" id="GO:0034063">
    <property type="term" value="P:stress granule assembly"/>
    <property type="evidence" value="ECO:0007669"/>
    <property type="project" value="TreeGrafter"/>
</dbReference>
<feature type="compositionally biased region" description="Polar residues" evidence="1">
    <location>
        <begin position="597"/>
        <end position="607"/>
    </location>
</feature>
<reference evidence="3" key="1">
    <citation type="journal article" date="2023" name="Mol. Phylogenet. Evol.">
        <title>Genome-scale phylogeny and comparative genomics of the fungal order Sordariales.</title>
        <authorList>
            <person name="Hensen N."/>
            <person name="Bonometti L."/>
            <person name="Westerberg I."/>
            <person name="Brannstrom I.O."/>
            <person name="Guillou S."/>
            <person name="Cros-Aarteil S."/>
            <person name="Calhoun S."/>
            <person name="Haridas S."/>
            <person name="Kuo A."/>
            <person name="Mondo S."/>
            <person name="Pangilinan J."/>
            <person name="Riley R."/>
            <person name="LaButti K."/>
            <person name="Andreopoulos B."/>
            <person name="Lipzen A."/>
            <person name="Chen C."/>
            <person name="Yan M."/>
            <person name="Daum C."/>
            <person name="Ng V."/>
            <person name="Clum A."/>
            <person name="Steindorff A."/>
            <person name="Ohm R.A."/>
            <person name="Martin F."/>
            <person name="Silar P."/>
            <person name="Natvig D.O."/>
            <person name="Lalanne C."/>
            <person name="Gautier V."/>
            <person name="Ament-Velasquez S.L."/>
            <person name="Kruys A."/>
            <person name="Hutchinson M.I."/>
            <person name="Powell A.J."/>
            <person name="Barry K."/>
            <person name="Miller A.N."/>
            <person name="Grigoriev I.V."/>
            <person name="Debuchy R."/>
            <person name="Gladieux P."/>
            <person name="Hiltunen Thoren M."/>
            <person name="Johannesson H."/>
        </authorList>
    </citation>
    <scope>NUCLEOTIDE SEQUENCE</scope>
    <source>
        <strain evidence="3">PSN309</strain>
    </source>
</reference>
<feature type="compositionally biased region" description="Low complexity" evidence="1">
    <location>
        <begin position="49"/>
        <end position="65"/>
    </location>
</feature>
<evidence type="ECO:0000313" key="3">
    <source>
        <dbReference type="EMBL" id="KAK4186115.1"/>
    </source>
</evidence>
<feature type="compositionally biased region" description="Polar residues" evidence="1">
    <location>
        <begin position="20"/>
        <end position="36"/>
    </location>
</feature>
<evidence type="ECO:0000313" key="4">
    <source>
        <dbReference type="Proteomes" id="UP001302126"/>
    </source>
</evidence>
<feature type="compositionally biased region" description="Basic and acidic residues" evidence="1">
    <location>
        <begin position="528"/>
        <end position="542"/>
    </location>
</feature>
<feature type="region of interest" description="Disordered" evidence="1">
    <location>
        <begin position="985"/>
        <end position="1020"/>
    </location>
</feature>
<feature type="compositionally biased region" description="Polar residues" evidence="1">
    <location>
        <begin position="66"/>
        <end position="76"/>
    </location>
</feature>
<feature type="region of interest" description="Disordered" evidence="1">
    <location>
        <begin position="528"/>
        <end position="626"/>
    </location>
</feature>
<comment type="caution">
    <text evidence="3">The sequence shown here is derived from an EMBL/GenBank/DDBJ whole genome shotgun (WGS) entry which is preliminary data.</text>
</comment>
<dbReference type="InterPro" id="IPR045117">
    <property type="entry name" value="ATXN2-like"/>
</dbReference>
<dbReference type="EMBL" id="MU864431">
    <property type="protein sequence ID" value="KAK4186115.1"/>
    <property type="molecule type" value="Genomic_DNA"/>
</dbReference>
<organism evidence="3 4">
    <name type="scientific">Podospora australis</name>
    <dbReference type="NCBI Taxonomy" id="1536484"/>
    <lineage>
        <taxon>Eukaryota</taxon>
        <taxon>Fungi</taxon>
        <taxon>Dikarya</taxon>
        <taxon>Ascomycota</taxon>
        <taxon>Pezizomycotina</taxon>
        <taxon>Sordariomycetes</taxon>
        <taxon>Sordariomycetidae</taxon>
        <taxon>Sordariales</taxon>
        <taxon>Podosporaceae</taxon>
        <taxon>Podospora</taxon>
    </lineage>
</organism>
<proteinExistence type="predicted"/>
<keyword evidence="4" id="KW-1185">Reference proteome</keyword>
<accession>A0AAN7AHQ2</accession>
<feature type="region of interest" description="Disordered" evidence="1">
    <location>
        <begin position="300"/>
        <end position="446"/>
    </location>
</feature>
<dbReference type="GO" id="GO:0010494">
    <property type="term" value="C:cytoplasmic stress granule"/>
    <property type="evidence" value="ECO:0007669"/>
    <property type="project" value="TreeGrafter"/>
</dbReference>
<sequence>MEDRSATATTPKPATTSSPVQSTTTDIKSPTSSRPLYSSKLGDHRGKDASAAQTARQASAQQQKAWTSTSKNPLTGRSQNQQNSFNSQSRNSVTSSLREGQRVRITLVSGAEFEGTYYNNGSDSSSCRLSQVFQKKLPNSAEIANGANRREQNQMTIQRKDIMDARVISGNAGRNDGKGANGNRSSFKTDASISNSRLGAGRALEPWAPPPETDPGFDGSLEKPGTAVKWDQFATNERLFGLTTDYSDDIYTTPLNKNHPQYKDRVAVADRKVREIEGSAPTTAHVAEERVMDFVGVDDTRDEEDKYSGVRRQADFPPLTTNRENKYTPPARRAPTGSATVKGAPVDPAIISSQLKGAPASKQPSPKPAELKVPAVTEKPSVPVPTVPAASKSGDSKPESKPVESKPAEAAPVAAKPTDANTAAARPSAANRGALSAKSGDPASKNVEVEVLKQFKAFATHERQLTEKARTVKAKVDKEIKLTELKKFSDSFKLSTPVPSDLISIIAKDPAKQQAIQEKAMRNAAEIARAKAAEAAVKEKETATASTVKETQAKVTPPADQSNSSTPAPASENRVNTRPTAPQHSSSSGTSGRHTGPRNSYNAQSHYQYGRGNRPPPHLATPNQATGQLSQRLRNVEQQKMQHPHMVQHVPQDMRLPPTGPANPIDPNYGRRISGAPLAFMGPKTLNPNSHEFRPSAFAQPFNPAVAPLNPIIPSQGSSPRSSVNNIIEAPVVPPVPVPPPAKGQLVRRKTKSVDVTKCYILSHIETWQPPPGRRVDDNDGLRPSYDTPPTWRQLQEETEAKESTMHLTYNEYFDKIPRPNAAVATPNPTHAIPQAHQHQLPFHLQQHGAQAMAPRQSPHMPPMPMQPGQHGHVPHVQYNPDDHRMMHSTSAQSFASPRMGQVPMAYPANTPGQMPYGQPMMQHYVNPGAPPMGQFRSFSNNGQFMQQQPHHMGTPMQVFVPPNGMVATGPMYPGGHPQFIPPGPVPPQPMAGSNGFPSPGRPTAPMMAHQGSHQGQPAVYMSPAMPYQQVAYTPQQPQGKFSGPRPQ</sequence>
<feature type="compositionally biased region" description="Polar residues" evidence="1">
    <location>
        <begin position="546"/>
        <end position="583"/>
    </location>
</feature>
<dbReference type="Proteomes" id="UP001302126">
    <property type="component" value="Unassembled WGS sequence"/>
</dbReference>
<feature type="compositionally biased region" description="Basic and acidic residues" evidence="1">
    <location>
        <begin position="303"/>
        <end position="314"/>
    </location>
</feature>
<dbReference type="Pfam" id="PF06741">
    <property type="entry name" value="LsmAD"/>
    <property type="match status" value="1"/>
</dbReference>
<protein>
    <submittedName>
        <fullName evidence="3">PAB1-binding protein 1</fullName>
    </submittedName>
</protein>
<feature type="region of interest" description="Disordered" evidence="1">
    <location>
        <begin position="169"/>
        <end position="191"/>
    </location>
</feature>
<evidence type="ECO:0000256" key="1">
    <source>
        <dbReference type="SAM" id="MobiDB-lite"/>
    </source>
</evidence>
<feature type="compositionally biased region" description="Low complexity" evidence="1">
    <location>
        <begin position="77"/>
        <end position="92"/>
    </location>
</feature>
<dbReference type="PANTHER" id="PTHR12854">
    <property type="entry name" value="ATAXIN 2-RELATED"/>
    <property type="match status" value="1"/>
</dbReference>
<reference evidence="3" key="2">
    <citation type="submission" date="2023-05" db="EMBL/GenBank/DDBJ databases">
        <authorList>
            <consortium name="Lawrence Berkeley National Laboratory"/>
            <person name="Steindorff A."/>
            <person name="Hensen N."/>
            <person name="Bonometti L."/>
            <person name="Westerberg I."/>
            <person name="Brannstrom I.O."/>
            <person name="Guillou S."/>
            <person name="Cros-Aarteil S."/>
            <person name="Calhoun S."/>
            <person name="Haridas S."/>
            <person name="Kuo A."/>
            <person name="Mondo S."/>
            <person name="Pangilinan J."/>
            <person name="Riley R."/>
            <person name="Labutti K."/>
            <person name="Andreopoulos B."/>
            <person name="Lipzen A."/>
            <person name="Chen C."/>
            <person name="Yanf M."/>
            <person name="Daum C."/>
            <person name="Ng V."/>
            <person name="Clum A."/>
            <person name="Ohm R."/>
            <person name="Martin F."/>
            <person name="Silar P."/>
            <person name="Natvig D."/>
            <person name="Lalanne C."/>
            <person name="Gautier V."/>
            <person name="Ament-Velasquez S.L."/>
            <person name="Kruys A."/>
            <person name="Hutchinson M.I."/>
            <person name="Powell A.J."/>
            <person name="Barry K."/>
            <person name="Miller A.N."/>
            <person name="Grigoriev I.V."/>
            <person name="Debuchy R."/>
            <person name="Gladieux P."/>
            <person name="Thoren M.H."/>
            <person name="Johannesson H."/>
        </authorList>
    </citation>
    <scope>NUCLEOTIDE SEQUENCE</scope>
    <source>
        <strain evidence="3">PSN309</strain>
    </source>
</reference>
<dbReference type="SMART" id="SM01272">
    <property type="entry name" value="LsmAD"/>
    <property type="match status" value="1"/>
</dbReference>
<feature type="compositionally biased region" description="Polar residues" evidence="1">
    <location>
        <begin position="182"/>
        <end position="191"/>
    </location>
</feature>
<feature type="domain" description="LsmAD" evidence="2">
    <location>
        <begin position="240"/>
        <end position="313"/>
    </location>
</feature>
<feature type="compositionally biased region" description="Low complexity" evidence="1">
    <location>
        <begin position="1"/>
        <end position="19"/>
    </location>
</feature>
<feature type="compositionally biased region" description="Low complexity" evidence="1">
    <location>
        <begin position="584"/>
        <end position="594"/>
    </location>
</feature>
<feature type="compositionally biased region" description="Basic and acidic residues" evidence="1">
    <location>
        <begin position="394"/>
        <end position="407"/>
    </location>
</feature>
<dbReference type="InterPro" id="IPR009604">
    <property type="entry name" value="LsmAD_domain"/>
</dbReference>
<feature type="compositionally biased region" description="Low complexity" evidence="1">
    <location>
        <begin position="408"/>
        <end position="434"/>
    </location>
</feature>
<evidence type="ECO:0000259" key="2">
    <source>
        <dbReference type="SMART" id="SM01272"/>
    </source>
</evidence>
<dbReference type="PANTHER" id="PTHR12854:SF7">
    <property type="entry name" value="ATAXIN-2 HOMOLOG"/>
    <property type="match status" value="1"/>
</dbReference>
<feature type="region of interest" description="Disordered" evidence="1">
    <location>
        <begin position="1"/>
        <end position="98"/>
    </location>
</feature>
<name>A0AAN7AHQ2_9PEZI</name>